<evidence type="ECO:0000313" key="3">
    <source>
        <dbReference type="Proteomes" id="UP000464178"/>
    </source>
</evidence>
<evidence type="ECO:0000313" key="2">
    <source>
        <dbReference type="EMBL" id="VTR92504.1"/>
    </source>
</evidence>
<evidence type="ECO:0000256" key="1">
    <source>
        <dbReference type="SAM" id="MobiDB-lite"/>
    </source>
</evidence>
<protein>
    <submittedName>
        <fullName evidence="2">Uncharacterized protein</fullName>
    </submittedName>
</protein>
<feature type="region of interest" description="Disordered" evidence="1">
    <location>
        <begin position="35"/>
        <end position="69"/>
    </location>
</feature>
<accession>A0A6P2CXL0</accession>
<proteinExistence type="predicted"/>
<organism evidence="2 3">
    <name type="scientific">Gemmata massiliana</name>
    <dbReference type="NCBI Taxonomy" id="1210884"/>
    <lineage>
        <taxon>Bacteria</taxon>
        <taxon>Pseudomonadati</taxon>
        <taxon>Planctomycetota</taxon>
        <taxon>Planctomycetia</taxon>
        <taxon>Gemmatales</taxon>
        <taxon>Gemmataceae</taxon>
        <taxon>Gemmata</taxon>
    </lineage>
</organism>
<reference evidence="2 3" key="1">
    <citation type="submission" date="2019-05" db="EMBL/GenBank/DDBJ databases">
        <authorList>
            <consortium name="Science for Life Laboratories"/>
        </authorList>
    </citation>
    <scope>NUCLEOTIDE SEQUENCE [LARGE SCALE GENOMIC DNA]</scope>
    <source>
        <strain evidence="2">Soil9</strain>
    </source>
</reference>
<feature type="compositionally biased region" description="Polar residues" evidence="1">
    <location>
        <begin position="41"/>
        <end position="69"/>
    </location>
</feature>
<name>A0A6P2CXL0_9BACT</name>
<sequence>MPSTRDPSTLTPAARTAELARLLATGLVRLGSELFAPPVDPTQTSEKSSESAANGLTAGPQKSVTGTAG</sequence>
<dbReference type="EMBL" id="LR593886">
    <property type="protein sequence ID" value="VTR92504.1"/>
    <property type="molecule type" value="Genomic_DNA"/>
</dbReference>
<dbReference type="KEGG" id="gms:SOIL9_52100"/>
<dbReference type="Proteomes" id="UP000464178">
    <property type="component" value="Chromosome"/>
</dbReference>
<dbReference type="AlphaFoldDB" id="A0A6P2CXL0"/>
<gene>
    <name evidence="2" type="ORF">SOIL9_52100</name>
</gene>
<keyword evidence="3" id="KW-1185">Reference proteome</keyword>